<proteinExistence type="predicted"/>
<evidence type="ECO:0000256" key="2">
    <source>
        <dbReference type="ARBA" id="ARBA00022553"/>
    </source>
</evidence>
<dbReference type="Gene3D" id="3.40.50.2300">
    <property type="match status" value="1"/>
</dbReference>
<dbReference type="RefSeq" id="WP_430393557.1">
    <property type="nucleotide sequence ID" value="NZ_JACRSU010000001.1"/>
</dbReference>
<gene>
    <name evidence="7" type="ORF">H8698_03185</name>
</gene>
<keyword evidence="5" id="KW-1133">Transmembrane helix</keyword>
<protein>
    <recommendedName>
        <fullName evidence="1">Stage 0 sporulation protein A homolog</fullName>
    </recommendedName>
</protein>
<name>A0A926DJC1_9FIRM</name>
<feature type="domain" description="Response regulatory" evidence="6">
    <location>
        <begin position="6"/>
        <end position="119"/>
    </location>
</feature>
<feature type="transmembrane region" description="Helical" evidence="5">
    <location>
        <begin position="97"/>
        <end position="119"/>
    </location>
</feature>
<keyword evidence="5" id="KW-0472">Membrane</keyword>
<dbReference type="EMBL" id="JACRSU010000001">
    <property type="protein sequence ID" value="MBC8539980.1"/>
    <property type="molecule type" value="Genomic_DNA"/>
</dbReference>
<dbReference type="Proteomes" id="UP000611762">
    <property type="component" value="Unassembled WGS sequence"/>
</dbReference>
<dbReference type="Pfam" id="PF00072">
    <property type="entry name" value="Response_reg"/>
    <property type="match status" value="1"/>
</dbReference>
<dbReference type="PANTHER" id="PTHR44591">
    <property type="entry name" value="STRESS RESPONSE REGULATOR PROTEIN 1"/>
    <property type="match status" value="1"/>
</dbReference>
<dbReference type="SUPFAM" id="SSF52172">
    <property type="entry name" value="CheY-like"/>
    <property type="match status" value="1"/>
</dbReference>
<dbReference type="InterPro" id="IPR050595">
    <property type="entry name" value="Bact_response_regulator"/>
</dbReference>
<keyword evidence="8" id="KW-1185">Reference proteome</keyword>
<feature type="transmembrane region" description="Helical" evidence="5">
    <location>
        <begin position="52"/>
        <end position="71"/>
    </location>
</feature>
<evidence type="ECO:0000256" key="4">
    <source>
        <dbReference type="PROSITE-ProRule" id="PRU00169"/>
    </source>
</evidence>
<evidence type="ECO:0000259" key="6">
    <source>
        <dbReference type="PROSITE" id="PS50110"/>
    </source>
</evidence>
<keyword evidence="5" id="KW-0812">Transmembrane</keyword>
<comment type="function">
    <text evidence="3">May play the central regulatory role in sporulation. It may be an element of the effector pathway responsible for the activation of sporulation genes in response to nutritional stress. Spo0A may act in concert with spo0H (a sigma factor) to control the expression of some genes that are critical to the sporulation process.</text>
</comment>
<evidence type="ECO:0000256" key="3">
    <source>
        <dbReference type="ARBA" id="ARBA00024867"/>
    </source>
</evidence>
<evidence type="ECO:0000256" key="5">
    <source>
        <dbReference type="SAM" id="Phobius"/>
    </source>
</evidence>
<dbReference type="InterPro" id="IPR001789">
    <property type="entry name" value="Sig_transdc_resp-reg_receiver"/>
</dbReference>
<feature type="modified residue" description="4-aspartylphosphate" evidence="4">
    <location>
        <position position="56"/>
    </location>
</feature>
<dbReference type="PROSITE" id="PS50110">
    <property type="entry name" value="RESPONSE_REGULATORY"/>
    <property type="match status" value="1"/>
</dbReference>
<dbReference type="AlphaFoldDB" id="A0A926DJC1"/>
<evidence type="ECO:0000313" key="8">
    <source>
        <dbReference type="Proteomes" id="UP000611762"/>
    </source>
</evidence>
<dbReference type="GO" id="GO:0000160">
    <property type="term" value="P:phosphorelay signal transduction system"/>
    <property type="evidence" value="ECO:0007669"/>
    <property type="project" value="InterPro"/>
</dbReference>
<sequence length="120" mass="13290">MHSRKKVLVVEDNMLNRELLCGILATEYEVLEAENGQKALEIARRYKEGISIILLDLVMPVMDGYTFLSIVKADAGLSSIPVIVATQSDGESDEVTVTFLSLSKMTLPDIVAIFLLLYIK</sequence>
<keyword evidence="2 4" id="KW-0597">Phosphoprotein</keyword>
<comment type="caution">
    <text evidence="7">The sequence shown here is derived from an EMBL/GenBank/DDBJ whole genome shotgun (WGS) entry which is preliminary data.</text>
</comment>
<dbReference type="PANTHER" id="PTHR44591:SF3">
    <property type="entry name" value="RESPONSE REGULATORY DOMAIN-CONTAINING PROTEIN"/>
    <property type="match status" value="1"/>
</dbReference>
<evidence type="ECO:0000256" key="1">
    <source>
        <dbReference type="ARBA" id="ARBA00018672"/>
    </source>
</evidence>
<organism evidence="7 8">
    <name type="scientific">Congzhengia minquanensis</name>
    <dbReference type="NCBI Taxonomy" id="2763657"/>
    <lineage>
        <taxon>Bacteria</taxon>
        <taxon>Bacillati</taxon>
        <taxon>Bacillota</taxon>
        <taxon>Clostridia</taxon>
        <taxon>Eubacteriales</taxon>
        <taxon>Oscillospiraceae</taxon>
        <taxon>Congzhengia</taxon>
    </lineage>
</organism>
<dbReference type="SMART" id="SM00448">
    <property type="entry name" value="REC"/>
    <property type="match status" value="1"/>
</dbReference>
<dbReference type="InterPro" id="IPR011006">
    <property type="entry name" value="CheY-like_superfamily"/>
</dbReference>
<reference evidence="7" key="1">
    <citation type="submission" date="2020-08" db="EMBL/GenBank/DDBJ databases">
        <title>Genome public.</title>
        <authorList>
            <person name="Liu C."/>
            <person name="Sun Q."/>
        </authorList>
    </citation>
    <scope>NUCLEOTIDE SEQUENCE</scope>
    <source>
        <strain evidence="7">H8</strain>
    </source>
</reference>
<accession>A0A926DJC1</accession>
<evidence type="ECO:0000313" key="7">
    <source>
        <dbReference type="EMBL" id="MBC8539980.1"/>
    </source>
</evidence>